<organism evidence="3 4">
    <name type="scientific">Streptomyces polygonati</name>
    <dbReference type="NCBI Taxonomy" id="1617087"/>
    <lineage>
        <taxon>Bacteria</taxon>
        <taxon>Bacillati</taxon>
        <taxon>Actinomycetota</taxon>
        <taxon>Actinomycetes</taxon>
        <taxon>Kitasatosporales</taxon>
        <taxon>Streptomycetaceae</taxon>
        <taxon>Streptomyces</taxon>
    </lineage>
</organism>
<dbReference type="InterPro" id="IPR052019">
    <property type="entry name" value="F420H2_bilvrd_red/Heme_oxyg"/>
</dbReference>
<dbReference type="PANTHER" id="PTHR35176">
    <property type="entry name" value="HEME OXYGENASE HI_0854-RELATED"/>
    <property type="match status" value="1"/>
</dbReference>
<evidence type="ECO:0000256" key="1">
    <source>
        <dbReference type="ARBA" id="ARBA00023002"/>
    </source>
</evidence>
<dbReference type="EMBL" id="JBHSBB010000014">
    <property type="protein sequence ID" value="MFC4034270.1"/>
    <property type="molecule type" value="Genomic_DNA"/>
</dbReference>
<dbReference type="Gene3D" id="2.30.110.10">
    <property type="entry name" value="Electron Transport, Fmn-binding Protein, Chain A"/>
    <property type="match status" value="1"/>
</dbReference>
<dbReference type="InterPro" id="IPR019920">
    <property type="entry name" value="F420-binding_dom_put"/>
</dbReference>
<accession>A0ABV8HTY4</accession>
<keyword evidence="1 3" id="KW-0560">Oxidoreductase</keyword>
<protein>
    <submittedName>
        <fullName evidence="3">PPOX class F420-dependent oxidoreductase</fullName>
        <ecNumber evidence="3">1.-.-.-</ecNumber>
    </submittedName>
</protein>
<comment type="caution">
    <text evidence="3">The sequence shown here is derived from an EMBL/GenBank/DDBJ whole genome shotgun (WGS) entry which is preliminary data.</text>
</comment>
<dbReference type="EC" id="1.-.-.-" evidence="3"/>
<proteinExistence type="predicted"/>
<dbReference type="SUPFAM" id="SSF50475">
    <property type="entry name" value="FMN-binding split barrel"/>
    <property type="match status" value="1"/>
</dbReference>
<keyword evidence="4" id="KW-1185">Reference proteome</keyword>
<gene>
    <name evidence="3" type="ORF">ACFO3J_22735</name>
</gene>
<feature type="domain" description="Pyridoxamine 5'-phosphate oxidase N-terminal" evidence="2">
    <location>
        <begin position="17"/>
        <end position="139"/>
    </location>
</feature>
<name>A0ABV8HTY4_9ACTN</name>
<sequence>MELMTATQWRTFVSTGTRTGKFAVQRKDGRPHVTPVWFVLDETDPDDVRVIVNTGQDSLKGKALRRDPHFALCVDDQEPPYSFVLLECTAELIEDLVELEAWATRIGARYMGEERAAEFGARNAVPTEYLIRARIDKVTAHAHLAD</sequence>
<evidence type="ECO:0000313" key="4">
    <source>
        <dbReference type="Proteomes" id="UP001595765"/>
    </source>
</evidence>
<dbReference type="NCBIfam" id="TIGR03618">
    <property type="entry name" value="Rv1155_F420"/>
    <property type="match status" value="1"/>
</dbReference>
<dbReference type="PANTHER" id="PTHR35176:SF1">
    <property type="entry name" value="F420H(2)-DEPENDENT BILIVERDIN REDUCTASE"/>
    <property type="match status" value="1"/>
</dbReference>
<evidence type="ECO:0000313" key="3">
    <source>
        <dbReference type="EMBL" id="MFC4034270.1"/>
    </source>
</evidence>
<dbReference type="RefSeq" id="WP_386432114.1">
    <property type="nucleotide sequence ID" value="NZ_JBHSBB010000014.1"/>
</dbReference>
<dbReference type="InterPro" id="IPR011576">
    <property type="entry name" value="Pyridox_Oxase_N"/>
</dbReference>
<dbReference type="Pfam" id="PF01243">
    <property type="entry name" value="PNPOx_N"/>
    <property type="match status" value="1"/>
</dbReference>
<evidence type="ECO:0000259" key="2">
    <source>
        <dbReference type="Pfam" id="PF01243"/>
    </source>
</evidence>
<reference evidence="4" key="1">
    <citation type="journal article" date="2019" name="Int. J. Syst. Evol. Microbiol.">
        <title>The Global Catalogue of Microorganisms (GCM) 10K type strain sequencing project: providing services to taxonomists for standard genome sequencing and annotation.</title>
        <authorList>
            <consortium name="The Broad Institute Genomics Platform"/>
            <consortium name="The Broad Institute Genome Sequencing Center for Infectious Disease"/>
            <person name="Wu L."/>
            <person name="Ma J."/>
        </authorList>
    </citation>
    <scope>NUCLEOTIDE SEQUENCE [LARGE SCALE GENOMIC DNA]</scope>
    <source>
        <strain evidence="4">CGMCC 4.7237</strain>
    </source>
</reference>
<dbReference type="Proteomes" id="UP001595765">
    <property type="component" value="Unassembled WGS sequence"/>
</dbReference>
<dbReference type="GO" id="GO:0016491">
    <property type="term" value="F:oxidoreductase activity"/>
    <property type="evidence" value="ECO:0007669"/>
    <property type="project" value="UniProtKB-KW"/>
</dbReference>
<dbReference type="InterPro" id="IPR012349">
    <property type="entry name" value="Split_barrel_FMN-bd"/>
</dbReference>